<name>A0A1N7IU25_9CORY</name>
<dbReference type="CDD" id="cd00090">
    <property type="entry name" value="HTH_ARSR"/>
    <property type="match status" value="1"/>
</dbReference>
<dbReference type="AlphaFoldDB" id="A0A1N7IU25"/>
<dbReference type="Gene3D" id="1.10.10.10">
    <property type="entry name" value="Winged helix-like DNA-binding domain superfamily/Winged helix DNA-binding domain"/>
    <property type="match status" value="1"/>
</dbReference>
<evidence type="ECO:0000313" key="1">
    <source>
        <dbReference type="EMBL" id="SIS40516.1"/>
    </source>
</evidence>
<dbReference type="Proteomes" id="UP000186292">
    <property type="component" value="Unassembled WGS sequence"/>
</dbReference>
<gene>
    <name evidence="1" type="ORF">SAMN05444817_10253</name>
</gene>
<accession>A0A1N7IU25</accession>
<evidence type="ECO:0008006" key="3">
    <source>
        <dbReference type="Google" id="ProtNLM"/>
    </source>
</evidence>
<proteinExistence type="predicted"/>
<dbReference type="STRING" id="1161099.SAMN05444817_10253"/>
<reference evidence="2" key="1">
    <citation type="submission" date="2017-01" db="EMBL/GenBank/DDBJ databases">
        <authorList>
            <person name="Varghese N."/>
            <person name="Submissions S."/>
        </authorList>
    </citation>
    <scope>NUCLEOTIDE SEQUENCE [LARGE SCALE GENOMIC DNA]</scope>
    <source>
        <strain evidence="2">DSM 44531</strain>
    </source>
</reference>
<sequence>MTQHHSTRTETASAFKERLEDLEARVAALESTHATSTSGDFWVVDHIKSANSFQSGTDQGSVAFGGAVTLGGREYAYQWERSTEFLAGREWDEYIDRIAAIAHPVRAAILRRLLSAPTTVAELVEESVVSSTGTGYHHIGALHDAGWISKLDGRYEIRPSRVIPLLTIIASGEDH</sequence>
<dbReference type="OrthoDB" id="3730926at2"/>
<dbReference type="InterPro" id="IPR036388">
    <property type="entry name" value="WH-like_DNA-bd_sf"/>
</dbReference>
<dbReference type="SUPFAM" id="SSF46785">
    <property type="entry name" value="Winged helix' DNA-binding domain"/>
    <property type="match status" value="1"/>
</dbReference>
<keyword evidence="2" id="KW-1185">Reference proteome</keyword>
<dbReference type="InterPro" id="IPR011991">
    <property type="entry name" value="ArsR-like_HTH"/>
</dbReference>
<protein>
    <recommendedName>
        <fullName evidence="3">Helix-turn-helix domain-containing protein</fullName>
    </recommendedName>
</protein>
<dbReference type="RefSeq" id="WP_076598406.1">
    <property type="nucleotide sequence ID" value="NZ_CP046976.1"/>
</dbReference>
<organism evidence="1 2">
    <name type="scientific">Corynebacterium appendicis CIP 107643</name>
    <dbReference type="NCBI Taxonomy" id="1161099"/>
    <lineage>
        <taxon>Bacteria</taxon>
        <taxon>Bacillati</taxon>
        <taxon>Actinomycetota</taxon>
        <taxon>Actinomycetes</taxon>
        <taxon>Mycobacteriales</taxon>
        <taxon>Corynebacteriaceae</taxon>
        <taxon>Corynebacterium</taxon>
    </lineage>
</organism>
<evidence type="ECO:0000313" key="2">
    <source>
        <dbReference type="Proteomes" id="UP000186292"/>
    </source>
</evidence>
<dbReference type="EMBL" id="FTOF01000002">
    <property type="protein sequence ID" value="SIS40516.1"/>
    <property type="molecule type" value="Genomic_DNA"/>
</dbReference>
<dbReference type="InterPro" id="IPR036390">
    <property type="entry name" value="WH_DNA-bd_sf"/>
</dbReference>